<comment type="pathway">
    <text evidence="2">Amino-acid biosynthesis; L-tryptophan biosynthesis; L-tryptophan from chorismate: step 4/5.</text>
</comment>
<keyword evidence="9" id="KW-0057">Aromatic amino acid biosynthesis</keyword>
<dbReference type="InterPro" id="IPR013785">
    <property type="entry name" value="Aldolase_TIM"/>
</dbReference>
<comment type="similarity">
    <text evidence="3">Belongs to the TrpC family.</text>
</comment>
<keyword evidence="7" id="KW-0210">Decarboxylase</keyword>
<dbReference type="Gene3D" id="3.20.20.70">
    <property type="entry name" value="Aldolase class I"/>
    <property type="match status" value="1"/>
</dbReference>
<evidence type="ECO:0000256" key="3">
    <source>
        <dbReference type="ARBA" id="ARBA00008737"/>
    </source>
</evidence>
<feature type="domain" description="Indole-3-glycerol phosphate synthase" evidence="11">
    <location>
        <begin position="4"/>
        <end position="233"/>
    </location>
</feature>
<evidence type="ECO:0000256" key="7">
    <source>
        <dbReference type="ARBA" id="ARBA00022793"/>
    </source>
</evidence>
<evidence type="ECO:0000256" key="10">
    <source>
        <dbReference type="ARBA" id="ARBA00023239"/>
    </source>
</evidence>
<evidence type="ECO:0000313" key="13">
    <source>
        <dbReference type="Proteomes" id="UP000317158"/>
    </source>
</evidence>
<dbReference type="PANTHER" id="PTHR22854:SF2">
    <property type="entry name" value="INDOLE-3-GLYCEROL-PHOSPHATE SYNTHASE"/>
    <property type="match status" value="1"/>
</dbReference>
<dbReference type="GO" id="GO:0000162">
    <property type="term" value="P:L-tryptophan biosynthetic process"/>
    <property type="evidence" value="ECO:0007669"/>
    <property type="project" value="UniProtKB-UniPathway"/>
</dbReference>
<dbReference type="InterPro" id="IPR013798">
    <property type="entry name" value="Indole-3-glycerol_P_synth_dom"/>
</dbReference>
<dbReference type="EC" id="4.1.1.48" evidence="4"/>
<accession>A0A520KQQ5</accession>
<dbReference type="InterPro" id="IPR045186">
    <property type="entry name" value="Indole-3-glycerol_P_synth"/>
</dbReference>
<dbReference type="Proteomes" id="UP000317158">
    <property type="component" value="Unassembled WGS sequence"/>
</dbReference>
<dbReference type="CDD" id="cd00331">
    <property type="entry name" value="IGPS"/>
    <property type="match status" value="1"/>
</dbReference>
<keyword evidence="6" id="KW-0028">Amino-acid biosynthesis</keyword>
<dbReference type="EMBL" id="RXIF01000012">
    <property type="protein sequence ID" value="RZN63902.1"/>
    <property type="molecule type" value="Genomic_DNA"/>
</dbReference>
<evidence type="ECO:0000256" key="8">
    <source>
        <dbReference type="ARBA" id="ARBA00022822"/>
    </source>
</evidence>
<comment type="catalytic activity">
    <reaction evidence="1">
        <text>1-(2-carboxyphenylamino)-1-deoxy-D-ribulose 5-phosphate + H(+) = (1S,2R)-1-C-(indol-3-yl)glycerol 3-phosphate + CO2 + H2O</text>
        <dbReference type="Rhea" id="RHEA:23476"/>
        <dbReference type="ChEBI" id="CHEBI:15377"/>
        <dbReference type="ChEBI" id="CHEBI:15378"/>
        <dbReference type="ChEBI" id="CHEBI:16526"/>
        <dbReference type="ChEBI" id="CHEBI:58613"/>
        <dbReference type="ChEBI" id="CHEBI:58866"/>
        <dbReference type="EC" id="4.1.1.48"/>
    </reaction>
</comment>
<keyword evidence="8" id="KW-0822">Tryptophan biosynthesis</keyword>
<dbReference type="PROSITE" id="PS00614">
    <property type="entry name" value="IGPS"/>
    <property type="match status" value="1"/>
</dbReference>
<gene>
    <name evidence="12" type="ORF">EF806_06645</name>
</gene>
<dbReference type="Pfam" id="PF00218">
    <property type="entry name" value="IGPS"/>
    <property type="match status" value="1"/>
</dbReference>
<organism evidence="12 13">
    <name type="scientific">Methanoliparum thermophilum</name>
    <dbReference type="NCBI Taxonomy" id="2491083"/>
    <lineage>
        <taxon>Archaea</taxon>
        <taxon>Methanobacteriati</taxon>
        <taxon>Methanobacteriota</taxon>
        <taxon>Candidatus Methanoliparia</taxon>
        <taxon>Candidatus Methanoliparales</taxon>
        <taxon>Candidatus Methanoliparaceae</taxon>
        <taxon>Candidatus Methanoliparum</taxon>
    </lineage>
</organism>
<evidence type="ECO:0000256" key="6">
    <source>
        <dbReference type="ARBA" id="ARBA00022605"/>
    </source>
</evidence>
<protein>
    <recommendedName>
        <fullName evidence="5">Indole-3-glycerol phosphate synthase</fullName>
        <ecNumber evidence="4">4.1.1.48</ecNumber>
    </recommendedName>
</protein>
<keyword evidence="10" id="KW-0456">Lyase</keyword>
<dbReference type="InterPro" id="IPR011060">
    <property type="entry name" value="RibuloseP-bd_barrel"/>
</dbReference>
<name>A0A520KQQ5_METT2</name>
<evidence type="ECO:0000256" key="5">
    <source>
        <dbReference type="ARBA" id="ARBA00018080"/>
    </source>
</evidence>
<evidence type="ECO:0000256" key="4">
    <source>
        <dbReference type="ARBA" id="ARBA00012362"/>
    </source>
</evidence>
<dbReference type="GO" id="GO:0004640">
    <property type="term" value="F:phosphoribosylanthranilate isomerase activity"/>
    <property type="evidence" value="ECO:0007669"/>
    <property type="project" value="TreeGrafter"/>
</dbReference>
<dbReference type="AlphaFoldDB" id="A0A520KQQ5"/>
<dbReference type="SUPFAM" id="SSF51366">
    <property type="entry name" value="Ribulose-phoshate binding barrel"/>
    <property type="match status" value="1"/>
</dbReference>
<evidence type="ECO:0000256" key="9">
    <source>
        <dbReference type="ARBA" id="ARBA00023141"/>
    </source>
</evidence>
<proteinExistence type="inferred from homology"/>
<evidence type="ECO:0000256" key="2">
    <source>
        <dbReference type="ARBA" id="ARBA00004696"/>
    </source>
</evidence>
<evidence type="ECO:0000256" key="1">
    <source>
        <dbReference type="ARBA" id="ARBA00001633"/>
    </source>
</evidence>
<evidence type="ECO:0000259" key="11">
    <source>
        <dbReference type="Pfam" id="PF00218"/>
    </source>
</evidence>
<comment type="caution">
    <text evidence="12">The sequence shown here is derived from an EMBL/GenBank/DDBJ whole genome shotgun (WGS) entry which is preliminary data.</text>
</comment>
<dbReference type="PANTHER" id="PTHR22854">
    <property type="entry name" value="TRYPTOPHAN BIOSYNTHESIS PROTEIN"/>
    <property type="match status" value="1"/>
</dbReference>
<dbReference type="InterPro" id="IPR001468">
    <property type="entry name" value="Indole-3-GlycerolPSynthase_CS"/>
</dbReference>
<sequence>MGTSTKNMFECIKEASRFKNPIIAEIKVKSPTKGDLLRKRDPIDILLEYERAGVVGISYITEKNIFGGNIEILRKICKYSNLPVLRKDFITDKKEIELTANLGASAILLITGILKEKIGEFIDYSLDNGLEPLVEIHNIDDVHYLRDTNLKMIGINNRDILKMETDDGDVSVSENIVDYLKKDFIFKNKDYLIVSESGIKNVEDLKRALKIADSVLIGTSFMESENTEQFVKSFVFYGRNKAFIS</sequence>
<dbReference type="UniPathway" id="UPA00035">
    <property type="reaction ID" value="UER00043"/>
</dbReference>
<dbReference type="GO" id="GO:0004425">
    <property type="term" value="F:indole-3-glycerol-phosphate synthase activity"/>
    <property type="evidence" value="ECO:0007669"/>
    <property type="project" value="UniProtKB-EC"/>
</dbReference>
<evidence type="ECO:0000313" key="12">
    <source>
        <dbReference type="EMBL" id="RZN63902.1"/>
    </source>
</evidence>
<reference evidence="12 13" key="1">
    <citation type="journal article" date="2019" name="Nat. Microbiol.">
        <title>Wide diversity of methane and short-chain alkane metabolisms in uncultured archaea.</title>
        <authorList>
            <person name="Borrel G."/>
            <person name="Adam P.S."/>
            <person name="McKay L.J."/>
            <person name="Chen L.X."/>
            <person name="Sierra-Garcia I.N."/>
            <person name="Sieber C.M."/>
            <person name="Letourneur Q."/>
            <person name="Ghozlane A."/>
            <person name="Andersen G.L."/>
            <person name="Li W.J."/>
            <person name="Hallam S.J."/>
            <person name="Muyzer G."/>
            <person name="de Oliveira V.M."/>
            <person name="Inskeep W.P."/>
            <person name="Banfield J.F."/>
            <person name="Gribaldo S."/>
        </authorList>
    </citation>
    <scope>NUCLEOTIDE SEQUENCE [LARGE SCALE GENOMIC DNA]</scope>
    <source>
        <strain evidence="12">NM1a</strain>
    </source>
</reference>